<gene>
    <name evidence="1" type="ORF">EHE19_005850</name>
</gene>
<dbReference type="RefSeq" id="WP_137698222.1">
    <property type="nucleotide sequence ID" value="NZ_CP061336.1"/>
</dbReference>
<dbReference type="InterPro" id="IPR036736">
    <property type="entry name" value="ACP-like_sf"/>
</dbReference>
<dbReference type="Proteomes" id="UP000306409">
    <property type="component" value="Chromosome"/>
</dbReference>
<dbReference type="Pfam" id="PF00550">
    <property type="entry name" value="PP-binding"/>
    <property type="match status" value="1"/>
</dbReference>
<evidence type="ECO:0000313" key="2">
    <source>
        <dbReference type="Proteomes" id="UP000306409"/>
    </source>
</evidence>
<reference evidence="1 2" key="1">
    <citation type="submission" date="2020-09" db="EMBL/GenBank/DDBJ databases">
        <title>Characterization and genome sequencing of Ruminiclostridium sp. nov. MA18.</title>
        <authorList>
            <person name="Rettenmaier R."/>
            <person name="Kowollik M.-L."/>
            <person name="Liebl W."/>
            <person name="Zverlov V."/>
        </authorList>
    </citation>
    <scope>NUCLEOTIDE SEQUENCE [LARGE SCALE GENOMIC DNA]</scope>
    <source>
        <strain evidence="1 2">MA18</strain>
    </source>
</reference>
<dbReference type="InterPro" id="IPR009081">
    <property type="entry name" value="PP-bd_ACP"/>
</dbReference>
<proteinExistence type="predicted"/>
<dbReference type="EMBL" id="CP061336">
    <property type="protein sequence ID" value="QNU67964.1"/>
    <property type="molecule type" value="Genomic_DNA"/>
</dbReference>
<evidence type="ECO:0000313" key="1">
    <source>
        <dbReference type="EMBL" id="QNU67964.1"/>
    </source>
</evidence>
<dbReference type="KEGG" id="rher:EHE19_005850"/>
<dbReference type="Gene3D" id="1.10.1200.10">
    <property type="entry name" value="ACP-like"/>
    <property type="match status" value="1"/>
</dbReference>
<protein>
    <submittedName>
        <fullName evidence="1">Acyl carrier protein</fullName>
    </submittedName>
</protein>
<organism evidence="1 2">
    <name type="scientific">Ruminiclostridium herbifermentans</name>
    <dbReference type="NCBI Taxonomy" id="2488810"/>
    <lineage>
        <taxon>Bacteria</taxon>
        <taxon>Bacillati</taxon>
        <taxon>Bacillota</taxon>
        <taxon>Clostridia</taxon>
        <taxon>Eubacteriales</taxon>
        <taxon>Oscillospiraceae</taxon>
        <taxon>Ruminiclostridium</taxon>
    </lineage>
</organism>
<sequence length="72" mass="8308">MTVKEKINLLEELLLVEKDTLKETTELNSIGEWDSMAVISVIAMFDSVFGKDVKTEEIKKFKTVKDIIDRME</sequence>
<accession>A0A4U7JG46</accession>
<dbReference type="AlphaFoldDB" id="A0A4U7JG46"/>
<name>A0A4U7JG46_9FIRM</name>
<dbReference type="OrthoDB" id="5326335at2"/>
<keyword evidence="2" id="KW-1185">Reference proteome</keyword>
<dbReference type="SUPFAM" id="SSF47336">
    <property type="entry name" value="ACP-like"/>
    <property type="match status" value="1"/>
</dbReference>